<dbReference type="RefSeq" id="WP_016464886.1">
    <property type="nucleotide sequence ID" value="NZ_CP025299.1"/>
</dbReference>
<gene>
    <name evidence="1" type="ORF">CXR34_08550</name>
</gene>
<dbReference type="KEGG" id="mhos:CXR34_08550"/>
<accession>A0A2K9DUE9</accession>
<sequence length="101" mass="11055">MTTVITLPPALVNRSDARATIGPHDADVVLDATSTKRFASAAVDELTRALLRDAPQRVIVVNASDSLERALRLVHRARARPERTFLLTFRQVAAEALLRAV</sequence>
<proteinExistence type="predicted"/>
<name>A0A2K9DUE9_9MICO</name>
<dbReference type="AlphaFoldDB" id="A0A2K9DUE9"/>
<reference evidence="1 2" key="1">
    <citation type="submission" date="2017-12" db="EMBL/GenBank/DDBJ databases">
        <title>Isolation and characterization of estrogens degradatiion strain Microbacterium hominis SJTG1.</title>
        <authorList>
            <person name="Xiong W."/>
            <person name="Yin C."/>
            <person name="Zheng D."/>
            <person name="Liang R."/>
        </authorList>
    </citation>
    <scope>NUCLEOTIDE SEQUENCE [LARGE SCALE GENOMIC DNA]</scope>
    <source>
        <strain evidence="1 2">SJTG1</strain>
    </source>
</reference>
<dbReference type="EMBL" id="CP025299">
    <property type="protein sequence ID" value="AUG29494.1"/>
    <property type="molecule type" value="Genomic_DNA"/>
</dbReference>
<evidence type="ECO:0000313" key="2">
    <source>
        <dbReference type="Proteomes" id="UP000233276"/>
    </source>
</evidence>
<protein>
    <submittedName>
        <fullName evidence="1">Uncharacterized protein</fullName>
    </submittedName>
</protein>
<organism evidence="1 2">
    <name type="scientific">Microbacterium hominis</name>
    <dbReference type="NCBI Taxonomy" id="162426"/>
    <lineage>
        <taxon>Bacteria</taxon>
        <taxon>Bacillati</taxon>
        <taxon>Actinomycetota</taxon>
        <taxon>Actinomycetes</taxon>
        <taxon>Micrococcales</taxon>
        <taxon>Microbacteriaceae</taxon>
        <taxon>Microbacterium</taxon>
    </lineage>
</organism>
<dbReference type="Proteomes" id="UP000233276">
    <property type="component" value="Chromosome"/>
</dbReference>
<evidence type="ECO:0000313" key="1">
    <source>
        <dbReference type="EMBL" id="AUG29494.1"/>
    </source>
</evidence>